<dbReference type="EMBL" id="JAQMUC010000080">
    <property type="protein sequence ID" value="MDB9537059.1"/>
    <property type="molecule type" value="Genomic_DNA"/>
</dbReference>
<reference evidence="1 2" key="1">
    <citation type="submission" date="2023-01" db="EMBL/GenBank/DDBJ databases">
        <title>Genomes from the Australian National Cyanobacteria Reference Collection.</title>
        <authorList>
            <person name="Willis A."/>
            <person name="Lee E.M.F."/>
        </authorList>
    </citation>
    <scope>NUCLEOTIDE SEQUENCE [LARGE SCALE GENOMIC DNA]</scope>
    <source>
        <strain evidence="1 2">CS-1226</strain>
    </source>
</reference>
<protein>
    <submittedName>
        <fullName evidence="1">Uncharacterized protein</fullName>
    </submittedName>
</protein>
<dbReference type="Proteomes" id="UP001211249">
    <property type="component" value="Unassembled WGS sequence"/>
</dbReference>
<dbReference type="RefSeq" id="WP_271796783.1">
    <property type="nucleotide sequence ID" value="NZ_JAQMUC010000080.1"/>
</dbReference>
<organism evidence="1 2">
    <name type="scientific">Dolichospermum planctonicum CS-1226</name>
    <dbReference type="NCBI Taxonomy" id="3021751"/>
    <lineage>
        <taxon>Bacteria</taxon>
        <taxon>Bacillati</taxon>
        <taxon>Cyanobacteriota</taxon>
        <taxon>Cyanophyceae</taxon>
        <taxon>Nostocales</taxon>
        <taxon>Aphanizomenonaceae</taxon>
        <taxon>Dolichospermum</taxon>
        <taxon>Dolichospermum planctonicum</taxon>
    </lineage>
</organism>
<proteinExistence type="predicted"/>
<name>A0ABT5AID0_9CYAN</name>
<gene>
    <name evidence="1" type="ORF">PN451_14690</name>
</gene>
<keyword evidence="2" id="KW-1185">Reference proteome</keyword>
<evidence type="ECO:0000313" key="1">
    <source>
        <dbReference type="EMBL" id="MDB9537059.1"/>
    </source>
</evidence>
<accession>A0ABT5AID0</accession>
<sequence length="77" mass="9267">MLFRLKINSDKIDIIKLNHFSKLIAHFIARDGKVLYEESADEFEKFKQRVLLNNTEITMIRKNQLATIENFLQRWEV</sequence>
<comment type="caution">
    <text evidence="1">The sequence shown here is derived from an EMBL/GenBank/DDBJ whole genome shotgun (WGS) entry which is preliminary data.</text>
</comment>
<evidence type="ECO:0000313" key="2">
    <source>
        <dbReference type="Proteomes" id="UP001211249"/>
    </source>
</evidence>